<protein>
    <submittedName>
        <fullName evidence="2">Uncharacterized protein</fullName>
    </submittedName>
</protein>
<organism evidence="2 3">
    <name type="scientific">Streptomyces vulcanius</name>
    <dbReference type="NCBI Taxonomy" id="1441876"/>
    <lineage>
        <taxon>Bacteria</taxon>
        <taxon>Bacillati</taxon>
        <taxon>Actinomycetota</taxon>
        <taxon>Actinomycetes</taxon>
        <taxon>Kitasatosporales</taxon>
        <taxon>Streptomycetaceae</taxon>
        <taxon>Streptomyces</taxon>
    </lineage>
</organism>
<dbReference type="RefSeq" id="WP_381181108.1">
    <property type="nucleotide sequence ID" value="NZ_JBHSFK010000029.1"/>
</dbReference>
<name>A0ABV9AY56_9ACTN</name>
<keyword evidence="3" id="KW-1185">Reference proteome</keyword>
<comment type="caution">
    <text evidence="2">The sequence shown here is derived from an EMBL/GenBank/DDBJ whole genome shotgun (WGS) entry which is preliminary data.</text>
</comment>
<gene>
    <name evidence="2" type="ORF">ACFPIH_36075</name>
</gene>
<reference evidence="3" key="1">
    <citation type="journal article" date="2019" name="Int. J. Syst. Evol. Microbiol.">
        <title>The Global Catalogue of Microorganisms (GCM) 10K type strain sequencing project: providing services to taxonomists for standard genome sequencing and annotation.</title>
        <authorList>
            <consortium name="The Broad Institute Genomics Platform"/>
            <consortium name="The Broad Institute Genome Sequencing Center for Infectious Disease"/>
            <person name="Wu L."/>
            <person name="Ma J."/>
        </authorList>
    </citation>
    <scope>NUCLEOTIDE SEQUENCE [LARGE SCALE GENOMIC DNA]</scope>
    <source>
        <strain evidence="3">CGMCC 4.7177</strain>
    </source>
</reference>
<evidence type="ECO:0000313" key="3">
    <source>
        <dbReference type="Proteomes" id="UP001595839"/>
    </source>
</evidence>
<accession>A0ABV9AY56</accession>
<dbReference type="EMBL" id="JBHSFK010000029">
    <property type="protein sequence ID" value="MFC4504865.1"/>
    <property type="molecule type" value="Genomic_DNA"/>
</dbReference>
<feature type="region of interest" description="Disordered" evidence="1">
    <location>
        <begin position="39"/>
        <end position="61"/>
    </location>
</feature>
<evidence type="ECO:0000256" key="1">
    <source>
        <dbReference type="SAM" id="MobiDB-lite"/>
    </source>
</evidence>
<evidence type="ECO:0000313" key="2">
    <source>
        <dbReference type="EMBL" id="MFC4504865.1"/>
    </source>
</evidence>
<sequence length="61" mass="6202">MTSNSRVVVIVGPGRARHTVACATGKDIAYDPPLLGSEVRNVRRGSGGGSSLHPLTNDGGS</sequence>
<dbReference type="Proteomes" id="UP001595839">
    <property type="component" value="Unassembled WGS sequence"/>
</dbReference>
<proteinExistence type="predicted"/>